<keyword evidence="3" id="KW-0813">Transport</keyword>
<accession>A0ABW7ER09</accession>
<reference evidence="8 9" key="1">
    <citation type="submission" date="2024-09" db="EMBL/GenBank/DDBJ databases">
        <title>Novel species of the genus Pelomonas and Roseateles isolated from streams.</title>
        <authorList>
            <person name="Lu H."/>
        </authorList>
    </citation>
    <scope>NUCLEOTIDE SEQUENCE [LARGE SCALE GENOMIC DNA]</scope>
    <source>
        <strain evidence="8 9">DC23W</strain>
    </source>
</reference>
<dbReference type="InterPro" id="IPR006059">
    <property type="entry name" value="SBP"/>
</dbReference>
<dbReference type="Proteomes" id="UP001606300">
    <property type="component" value="Unassembled WGS sequence"/>
</dbReference>
<evidence type="ECO:0000256" key="4">
    <source>
        <dbReference type="ARBA" id="ARBA00022729"/>
    </source>
</evidence>
<keyword evidence="4 7" id="KW-0732">Signal</keyword>
<protein>
    <recommendedName>
        <fullName evidence="6">Probable sugar-binding periplasmic protein</fullName>
    </recommendedName>
</protein>
<dbReference type="RefSeq" id="WP_394471988.1">
    <property type="nucleotide sequence ID" value="NZ_JBIGHY010000007.1"/>
</dbReference>
<keyword evidence="9" id="KW-1185">Reference proteome</keyword>
<comment type="function">
    <text evidence="5">Part of a binding-protein-dependent transport system for a sugar.</text>
</comment>
<feature type="chain" id="PRO_5047267272" description="Probable sugar-binding periplasmic protein" evidence="7">
    <location>
        <begin position="18"/>
        <end position="403"/>
    </location>
</feature>
<organism evidence="8 9">
    <name type="scientific">Pelomonas dachongensis</name>
    <dbReference type="NCBI Taxonomy" id="3299029"/>
    <lineage>
        <taxon>Bacteria</taxon>
        <taxon>Pseudomonadati</taxon>
        <taxon>Pseudomonadota</taxon>
        <taxon>Betaproteobacteria</taxon>
        <taxon>Burkholderiales</taxon>
        <taxon>Sphaerotilaceae</taxon>
        <taxon>Roseateles</taxon>
    </lineage>
</organism>
<dbReference type="Pfam" id="PF01547">
    <property type="entry name" value="SBP_bac_1"/>
    <property type="match status" value="1"/>
</dbReference>
<dbReference type="SUPFAM" id="SSF53850">
    <property type="entry name" value="Periplasmic binding protein-like II"/>
    <property type="match status" value="1"/>
</dbReference>
<evidence type="ECO:0000256" key="1">
    <source>
        <dbReference type="ARBA" id="ARBA00004418"/>
    </source>
</evidence>
<proteinExistence type="inferred from homology"/>
<comment type="similarity">
    <text evidence="2">Belongs to the bacterial solute-binding protein 1 family.</text>
</comment>
<sequence>MTRAAIAALLMAGSAHAADLELLHGWTSGSEAAMVAELAAAAKRGGVDLKATAVAGSSNANTLLKARFLSGQPPALAQTDKPLRIWAEAVPLADLGAAVNAEFAALPHAIAAELRDASGATAAVPLNVHRLNTLWSNLRLLRAQGLAVPRDWDEFHRTAARLRAQGLLPLAIGSSAGQKLSLFVAVVLGRAGRDYFERALVQADPALLADARMAALLQEFRSLKSYTDAGQVSRDWAGATALLLQGRAVFQFTGDWANGEFQKAGWQPGRDYDCTTAPGNHGLHYFEFDRLVFFGQAARLGAQRRLAAALLQPAVSTALARTKGGIPVRRDADLTGFNACAQRSAADFRAGEAQGALVLALSARLGESAHGGLKDVLSAYWASERMTVQQAQTRLAQALRQVD</sequence>
<dbReference type="EMBL" id="JBIGHY010000007">
    <property type="protein sequence ID" value="MFG6415919.1"/>
    <property type="molecule type" value="Genomic_DNA"/>
</dbReference>
<feature type="signal peptide" evidence="7">
    <location>
        <begin position="1"/>
        <end position="17"/>
    </location>
</feature>
<dbReference type="Gene3D" id="3.40.190.10">
    <property type="entry name" value="Periplasmic binding protein-like II"/>
    <property type="match status" value="2"/>
</dbReference>
<gene>
    <name evidence="8" type="ORF">ACG02S_18655</name>
</gene>
<comment type="subcellular location">
    <subcellularLocation>
        <location evidence="1">Periplasm</location>
    </subcellularLocation>
</comment>
<evidence type="ECO:0000256" key="2">
    <source>
        <dbReference type="ARBA" id="ARBA00008520"/>
    </source>
</evidence>
<evidence type="ECO:0000313" key="8">
    <source>
        <dbReference type="EMBL" id="MFG6415919.1"/>
    </source>
</evidence>
<evidence type="ECO:0000256" key="7">
    <source>
        <dbReference type="SAM" id="SignalP"/>
    </source>
</evidence>
<dbReference type="PANTHER" id="PTHR43649:SF28">
    <property type="entry name" value="BINDING PROTEIN COMPONENT OF ABC SUGAR TRANSPORTER-RELATED"/>
    <property type="match status" value="1"/>
</dbReference>
<name>A0ABW7ER09_9BURK</name>
<evidence type="ECO:0000313" key="9">
    <source>
        <dbReference type="Proteomes" id="UP001606300"/>
    </source>
</evidence>
<evidence type="ECO:0000256" key="3">
    <source>
        <dbReference type="ARBA" id="ARBA00022448"/>
    </source>
</evidence>
<dbReference type="InterPro" id="IPR050490">
    <property type="entry name" value="Bact_solute-bd_prot1"/>
</dbReference>
<comment type="caution">
    <text evidence="8">The sequence shown here is derived from an EMBL/GenBank/DDBJ whole genome shotgun (WGS) entry which is preliminary data.</text>
</comment>
<evidence type="ECO:0000256" key="5">
    <source>
        <dbReference type="ARBA" id="ARBA00049629"/>
    </source>
</evidence>
<dbReference type="PANTHER" id="PTHR43649">
    <property type="entry name" value="ARABINOSE-BINDING PROTEIN-RELATED"/>
    <property type="match status" value="1"/>
</dbReference>
<evidence type="ECO:0000256" key="6">
    <source>
        <dbReference type="ARBA" id="ARBA00049753"/>
    </source>
</evidence>